<feature type="domain" description="Tlde1" evidence="1">
    <location>
        <begin position="23"/>
        <end position="140"/>
    </location>
</feature>
<keyword evidence="3" id="KW-1185">Reference proteome</keyword>
<dbReference type="AlphaFoldDB" id="A0A557QIK0"/>
<dbReference type="Pfam" id="PF10908">
    <property type="entry name" value="Tlde1_dom"/>
    <property type="match status" value="1"/>
</dbReference>
<name>A0A557QIK0_9RHOO</name>
<evidence type="ECO:0000313" key="2">
    <source>
        <dbReference type="EMBL" id="TVO52726.1"/>
    </source>
</evidence>
<reference evidence="2 3" key="1">
    <citation type="submission" date="2019-07" db="EMBL/GenBank/DDBJ databases">
        <title>The pathways for chlorine oxyanion respiration interact through the shared metabolite chlorate.</title>
        <authorList>
            <person name="Barnum T.P."/>
            <person name="Cheng Y."/>
            <person name="Hill K.A."/>
            <person name="Lucas L.N."/>
            <person name="Carlson H.K."/>
            <person name="Coates J.D."/>
        </authorList>
    </citation>
    <scope>NUCLEOTIDE SEQUENCE [LARGE SCALE GENOMIC DNA]</scope>
    <source>
        <strain evidence="2 3">SFB-3</strain>
    </source>
</reference>
<dbReference type="InterPro" id="IPR021225">
    <property type="entry name" value="Tlde1_dom"/>
</dbReference>
<gene>
    <name evidence="2" type="ORF">FHP91_17185</name>
</gene>
<sequence>MFHCTFKLNDEALSMFKVGALALPAFSGLGTAANNRAKACTVGVGPIPPGTYYIFDRESGGLLGPLRDFFTGRDDWFALYAVDGRIDDETFCDAVKRGNFRLHPKGRLGRSEGCVVIDRAADYVHLRSLLKSARPQAVPGASVQAYGSLVVA</sequence>
<dbReference type="OrthoDB" id="6490254at2"/>
<accession>A0A557QIK0</accession>
<dbReference type="EMBL" id="VMNK01000016">
    <property type="protein sequence ID" value="TVO52726.1"/>
    <property type="molecule type" value="Genomic_DNA"/>
</dbReference>
<evidence type="ECO:0000259" key="1">
    <source>
        <dbReference type="Pfam" id="PF10908"/>
    </source>
</evidence>
<evidence type="ECO:0000313" key="3">
    <source>
        <dbReference type="Proteomes" id="UP000319502"/>
    </source>
</evidence>
<proteinExistence type="predicted"/>
<dbReference type="Proteomes" id="UP000319502">
    <property type="component" value="Unassembled WGS sequence"/>
</dbReference>
<protein>
    <submittedName>
        <fullName evidence="2">DUF2778 domain-containing protein</fullName>
    </submittedName>
</protein>
<comment type="caution">
    <text evidence="2">The sequence shown here is derived from an EMBL/GenBank/DDBJ whole genome shotgun (WGS) entry which is preliminary data.</text>
</comment>
<organism evidence="2 3">
    <name type="scientific">Denitromonas halophila</name>
    <dbReference type="NCBI Taxonomy" id="1629404"/>
    <lineage>
        <taxon>Bacteria</taxon>
        <taxon>Pseudomonadati</taxon>
        <taxon>Pseudomonadota</taxon>
        <taxon>Betaproteobacteria</taxon>
        <taxon>Rhodocyclales</taxon>
        <taxon>Zoogloeaceae</taxon>
        <taxon>Denitromonas</taxon>
    </lineage>
</organism>